<dbReference type="Proteomes" id="UP000245609">
    <property type="component" value="Unassembled WGS sequence"/>
</dbReference>
<evidence type="ECO:0000313" key="3">
    <source>
        <dbReference type="Proteomes" id="UP000245609"/>
    </source>
</evidence>
<dbReference type="PANTHER" id="PTHR33606:SF3">
    <property type="entry name" value="PROTEIN YCII"/>
    <property type="match status" value="1"/>
</dbReference>
<organism evidence="2 3">
    <name type="scientific">Smittium megazygosporum</name>
    <dbReference type="NCBI Taxonomy" id="133381"/>
    <lineage>
        <taxon>Eukaryota</taxon>
        <taxon>Fungi</taxon>
        <taxon>Fungi incertae sedis</taxon>
        <taxon>Zoopagomycota</taxon>
        <taxon>Kickxellomycotina</taxon>
        <taxon>Harpellomycetes</taxon>
        <taxon>Harpellales</taxon>
        <taxon>Legeriomycetaceae</taxon>
        <taxon>Smittium</taxon>
    </lineage>
</organism>
<dbReference type="OrthoDB" id="5519740at2759"/>
<sequence length="94" mass="10712">MKEYLVLIKDFTDPECINRRLSVREHHLTANSLHKQNGNVMVLGGALADKDGRMVASSIVCKAETKEEVIEFLKNDIYVKSNVWDMSTLFITEI</sequence>
<dbReference type="Pfam" id="PF03795">
    <property type="entry name" value="YCII"/>
    <property type="match status" value="1"/>
</dbReference>
<accession>A0A2T9Z9R0</accession>
<dbReference type="Gene3D" id="3.30.70.1060">
    <property type="entry name" value="Dimeric alpha+beta barrel"/>
    <property type="match status" value="1"/>
</dbReference>
<dbReference type="PANTHER" id="PTHR33606">
    <property type="entry name" value="PROTEIN YCII"/>
    <property type="match status" value="1"/>
</dbReference>
<dbReference type="AlphaFoldDB" id="A0A2T9Z9R0"/>
<proteinExistence type="predicted"/>
<gene>
    <name evidence="2" type="ORF">BB560_004252</name>
</gene>
<dbReference type="InterPro" id="IPR011008">
    <property type="entry name" value="Dimeric_a/b-barrel"/>
</dbReference>
<reference evidence="2 3" key="1">
    <citation type="journal article" date="2018" name="MBio">
        <title>Comparative Genomics Reveals the Core Gene Toolbox for the Fungus-Insect Symbiosis.</title>
        <authorList>
            <person name="Wang Y."/>
            <person name="Stata M."/>
            <person name="Wang W."/>
            <person name="Stajich J.E."/>
            <person name="White M.M."/>
            <person name="Moncalvo J.M."/>
        </authorList>
    </citation>
    <scope>NUCLEOTIDE SEQUENCE [LARGE SCALE GENOMIC DNA]</scope>
    <source>
        <strain evidence="2 3">SC-DP-2</strain>
    </source>
</reference>
<dbReference type="InterPro" id="IPR005545">
    <property type="entry name" value="YCII"/>
</dbReference>
<dbReference type="SUPFAM" id="SSF54909">
    <property type="entry name" value="Dimeric alpha+beta barrel"/>
    <property type="match status" value="1"/>
</dbReference>
<dbReference type="EMBL" id="MBFS01001176">
    <property type="protein sequence ID" value="PVV01331.1"/>
    <property type="molecule type" value="Genomic_DNA"/>
</dbReference>
<comment type="caution">
    <text evidence="2">The sequence shown here is derived from an EMBL/GenBank/DDBJ whole genome shotgun (WGS) entry which is preliminary data.</text>
</comment>
<evidence type="ECO:0000259" key="1">
    <source>
        <dbReference type="Pfam" id="PF03795"/>
    </source>
</evidence>
<keyword evidence="3" id="KW-1185">Reference proteome</keyword>
<dbReference type="InterPro" id="IPR051807">
    <property type="entry name" value="Sec-metab_biosynth-assoc"/>
</dbReference>
<name>A0A2T9Z9R0_9FUNG</name>
<feature type="domain" description="YCII-related" evidence="1">
    <location>
        <begin position="4"/>
        <end position="84"/>
    </location>
</feature>
<evidence type="ECO:0000313" key="2">
    <source>
        <dbReference type="EMBL" id="PVV01331.1"/>
    </source>
</evidence>
<protein>
    <recommendedName>
        <fullName evidence="1">YCII-related domain-containing protein</fullName>
    </recommendedName>
</protein>